<organism evidence="2 3">
    <name type="scientific">Oryza meyeriana var. granulata</name>
    <dbReference type="NCBI Taxonomy" id="110450"/>
    <lineage>
        <taxon>Eukaryota</taxon>
        <taxon>Viridiplantae</taxon>
        <taxon>Streptophyta</taxon>
        <taxon>Embryophyta</taxon>
        <taxon>Tracheophyta</taxon>
        <taxon>Spermatophyta</taxon>
        <taxon>Magnoliopsida</taxon>
        <taxon>Liliopsida</taxon>
        <taxon>Poales</taxon>
        <taxon>Poaceae</taxon>
        <taxon>BOP clade</taxon>
        <taxon>Oryzoideae</taxon>
        <taxon>Oryzeae</taxon>
        <taxon>Oryzinae</taxon>
        <taxon>Oryza</taxon>
        <taxon>Oryza meyeriana</taxon>
    </lineage>
</organism>
<dbReference type="EMBL" id="SPHZ02000005">
    <property type="protein sequence ID" value="KAF0919810.1"/>
    <property type="molecule type" value="Genomic_DNA"/>
</dbReference>
<proteinExistence type="predicted"/>
<reference evidence="2 3" key="1">
    <citation type="submission" date="2019-11" db="EMBL/GenBank/DDBJ databases">
        <title>Whole genome sequence of Oryza granulata.</title>
        <authorList>
            <person name="Li W."/>
        </authorList>
    </citation>
    <scope>NUCLEOTIDE SEQUENCE [LARGE SCALE GENOMIC DNA]</scope>
    <source>
        <strain evidence="3">cv. Menghai</strain>
        <tissue evidence="2">Leaf</tissue>
    </source>
</reference>
<evidence type="ECO:0000313" key="3">
    <source>
        <dbReference type="Proteomes" id="UP000479710"/>
    </source>
</evidence>
<accession>A0A6G1E4W2</accession>
<name>A0A6G1E4W2_9ORYZ</name>
<sequence length="132" mass="14562">MWITFLSCSEKTSEQVDLVNALPEGGQGSKDAPWVNLHAKENISAENDENKHEIPFPYVLDDTRSTYAKSGGYRAEKIASSIQRGGVYGTKAGDISAVTYGSYGKSFDLAMEDRPTKSERKTEEVKLKDAHN</sequence>
<protein>
    <submittedName>
        <fullName evidence="2">Uncharacterized protein</fullName>
    </submittedName>
</protein>
<dbReference type="AlphaFoldDB" id="A0A6G1E4W2"/>
<evidence type="ECO:0000313" key="2">
    <source>
        <dbReference type="EMBL" id="KAF0919810.1"/>
    </source>
</evidence>
<comment type="caution">
    <text evidence="2">The sequence shown here is derived from an EMBL/GenBank/DDBJ whole genome shotgun (WGS) entry which is preliminary data.</text>
</comment>
<gene>
    <name evidence="2" type="ORF">E2562_031670</name>
</gene>
<dbReference type="Proteomes" id="UP000479710">
    <property type="component" value="Unassembled WGS sequence"/>
</dbReference>
<feature type="region of interest" description="Disordered" evidence="1">
    <location>
        <begin position="111"/>
        <end position="132"/>
    </location>
</feature>
<keyword evidence="3" id="KW-1185">Reference proteome</keyword>
<evidence type="ECO:0000256" key="1">
    <source>
        <dbReference type="SAM" id="MobiDB-lite"/>
    </source>
</evidence>